<feature type="region of interest" description="Disordered" evidence="1">
    <location>
        <begin position="107"/>
        <end position="291"/>
    </location>
</feature>
<proteinExistence type="predicted"/>
<dbReference type="OMA" id="WSKAIGN"/>
<feature type="compositionally biased region" description="Low complexity" evidence="1">
    <location>
        <begin position="254"/>
        <end position="270"/>
    </location>
</feature>
<dbReference type="VEuPathDB" id="FungiDB:PAAG_08982"/>
<keyword evidence="4" id="KW-1185">Reference proteome</keyword>
<dbReference type="Pfam" id="PF00566">
    <property type="entry name" value="RabGAP-TBC"/>
    <property type="match status" value="1"/>
</dbReference>
<dbReference type="InterPro" id="IPR000195">
    <property type="entry name" value="Rab-GAP-TBC_dom"/>
</dbReference>
<dbReference type="GeneID" id="9092320"/>
<dbReference type="PANTHER" id="PTHR47219">
    <property type="entry name" value="RAB GTPASE-ACTIVATING PROTEIN 1-LIKE"/>
    <property type="match status" value="1"/>
</dbReference>
<dbReference type="RefSeq" id="XP_002789113.1">
    <property type="nucleotide sequence ID" value="XM_002789067.1"/>
</dbReference>
<dbReference type="Gene3D" id="1.10.8.270">
    <property type="entry name" value="putative rabgap domain of human tbc1 domain family member 14 like domains"/>
    <property type="match status" value="1"/>
</dbReference>
<dbReference type="STRING" id="502779.C1HDY9"/>
<feature type="compositionally biased region" description="Acidic residues" evidence="1">
    <location>
        <begin position="198"/>
        <end position="212"/>
    </location>
</feature>
<evidence type="ECO:0000259" key="2">
    <source>
        <dbReference type="PROSITE" id="PS50086"/>
    </source>
</evidence>
<dbReference type="AlphaFoldDB" id="C1HDY9"/>
<dbReference type="SMART" id="SM00164">
    <property type="entry name" value="TBC"/>
    <property type="match status" value="1"/>
</dbReference>
<dbReference type="eggNOG" id="KOG2223">
    <property type="taxonomic scope" value="Eukaryota"/>
</dbReference>
<evidence type="ECO:0000256" key="1">
    <source>
        <dbReference type="SAM" id="MobiDB-lite"/>
    </source>
</evidence>
<dbReference type="GO" id="GO:0005096">
    <property type="term" value="F:GTPase activator activity"/>
    <property type="evidence" value="ECO:0007669"/>
    <property type="project" value="TreeGrafter"/>
</dbReference>
<feature type="compositionally biased region" description="Low complexity" evidence="1">
    <location>
        <begin position="123"/>
        <end position="153"/>
    </location>
</feature>
<dbReference type="EMBL" id="KN294049">
    <property type="protein sequence ID" value="EEH40133.1"/>
    <property type="molecule type" value="Genomic_DNA"/>
</dbReference>
<protein>
    <recommendedName>
        <fullName evidence="2">Rab-GAP TBC domain-containing protein</fullName>
    </recommendedName>
</protein>
<name>C1HDY9_PARBA</name>
<evidence type="ECO:0000313" key="4">
    <source>
        <dbReference type="Proteomes" id="UP000002059"/>
    </source>
</evidence>
<organism evidence="3 4">
    <name type="scientific">Paracoccidioides lutzii (strain ATCC MYA-826 / Pb01)</name>
    <name type="common">Paracoccidioides brasiliensis</name>
    <dbReference type="NCBI Taxonomy" id="502779"/>
    <lineage>
        <taxon>Eukaryota</taxon>
        <taxon>Fungi</taxon>
        <taxon>Dikarya</taxon>
        <taxon>Ascomycota</taxon>
        <taxon>Pezizomycotina</taxon>
        <taxon>Eurotiomycetes</taxon>
        <taxon>Eurotiomycetidae</taxon>
        <taxon>Onygenales</taxon>
        <taxon>Ajellomycetaceae</taxon>
        <taxon>Paracoccidioides</taxon>
    </lineage>
</organism>
<gene>
    <name evidence="3" type="ORF">PAAG_08982</name>
</gene>
<dbReference type="PANTHER" id="PTHR47219:SF9">
    <property type="entry name" value="GTPASE ACTIVATING PROTEIN AND CENTROSOME-ASSOCIATED, ISOFORM B"/>
    <property type="match status" value="1"/>
</dbReference>
<dbReference type="GO" id="GO:0031267">
    <property type="term" value="F:small GTPase binding"/>
    <property type="evidence" value="ECO:0007669"/>
    <property type="project" value="TreeGrafter"/>
</dbReference>
<feature type="compositionally biased region" description="Pro residues" evidence="1">
    <location>
        <begin position="154"/>
        <end position="175"/>
    </location>
</feature>
<sequence>MTTIYVVPDSPPKPSGYKFSKSSPFHYSPQHSSPNGILADISHFEDIGLDEDYVEDHRHFAQDKFPIQPSQRVSPRVEPCTAFVATTTRNLTSSAGRREYPQLCRQVQGASEVMPSLSPPRPRSASSRVLSNPPTPLLQLRPSSLQLSKSPSPGVQPTPLSPPNPSHGTPMPPRPRLTTSRFITNSASQHQHRKTVQELEDEYHDSDEDLPEDATLWNVPISPRPPHNRPGGREFSPDRRSPGPRPIPLCHSTPALVLLSSPKASPSKSAGPVRFKVPSASSLGPPRTQPSPPFLRVNSWNLVMSELSEEAKILTEALEFHADASIQGRGENIQSVKSSIRSILELGHCESNGMIQLPPLQKSNIMIDPFPISKEKERFLSRTRPSWLPPKDPREEKKHLLEYKRMMALSREADKRKAAEAASALSSYKGTVVAWNNYTFSRCRLATGPGKRTCFDRDTKLKALERADHFQTRTGDNASEANKMMKECFAAIRRDVSSVFPNLRLFRHDGPLRESLINVLDAFSMYRNDVGYLYGVHQPVRTIAALFLLNLPTPAAAFHALANALNKQLPLAFLTADPGVTSRAYSFASTLLRLKYPRVSNHLYKNLSLSDEQIWGPMFQFLLTNVLDLERVSRVWDCWVFEGYRIIICAAVTILGCLEMTLLSILPGDGGQKTTTRILGWGSKSIDSEWTSIAVDSSDIDNINGDVSGTGNELTGYRMLNHVGDENVFMKLIRIVQRV</sequence>
<dbReference type="KEGG" id="pbl:PAAG_08982"/>
<dbReference type="Gene3D" id="1.10.472.80">
    <property type="entry name" value="Ypt/Rab-GAP domain of gyp1p, domain 3"/>
    <property type="match status" value="1"/>
</dbReference>
<feature type="compositionally biased region" description="Polar residues" evidence="1">
    <location>
        <begin position="177"/>
        <end position="189"/>
    </location>
</feature>
<dbReference type="OrthoDB" id="289721at2759"/>
<evidence type="ECO:0000313" key="3">
    <source>
        <dbReference type="EMBL" id="EEH40133.1"/>
    </source>
</evidence>
<accession>C1HDY9</accession>
<feature type="compositionally biased region" description="Basic and acidic residues" evidence="1">
    <location>
        <begin position="231"/>
        <end position="241"/>
    </location>
</feature>
<dbReference type="HOGENOM" id="CLU_009825_0_0_1"/>
<dbReference type="Proteomes" id="UP000002059">
    <property type="component" value="Partially assembled WGS sequence"/>
</dbReference>
<dbReference type="SUPFAM" id="SSF47923">
    <property type="entry name" value="Ypt/Rab-GAP domain of gyp1p"/>
    <property type="match status" value="2"/>
</dbReference>
<reference evidence="3 4" key="1">
    <citation type="journal article" date="2011" name="PLoS Genet.">
        <title>Comparative genomic analysis of human fungal pathogens causing paracoccidioidomycosis.</title>
        <authorList>
            <person name="Desjardins C.A."/>
            <person name="Champion M.D."/>
            <person name="Holder J.W."/>
            <person name="Muszewska A."/>
            <person name="Goldberg J."/>
            <person name="Bailao A.M."/>
            <person name="Brigido M.M."/>
            <person name="Ferreira M.E."/>
            <person name="Garcia A.M."/>
            <person name="Grynberg M."/>
            <person name="Gujja S."/>
            <person name="Heiman D.I."/>
            <person name="Henn M.R."/>
            <person name="Kodira C.D."/>
            <person name="Leon-Narvaez H."/>
            <person name="Longo L.V."/>
            <person name="Ma L.J."/>
            <person name="Malavazi I."/>
            <person name="Matsuo A.L."/>
            <person name="Morais F.V."/>
            <person name="Pereira M."/>
            <person name="Rodriguez-Brito S."/>
            <person name="Sakthikumar S."/>
            <person name="Salem-Izacc S.M."/>
            <person name="Sykes S.M."/>
            <person name="Teixeira M.M."/>
            <person name="Vallejo M.C."/>
            <person name="Walter M.E."/>
            <person name="Yandava C."/>
            <person name="Young S."/>
            <person name="Zeng Q."/>
            <person name="Zucker J."/>
            <person name="Felipe M.S."/>
            <person name="Goldman G.H."/>
            <person name="Haas B.J."/>
            <person name="McEwen J.G."/>
            <person name="Nino-Vega G."/>
            <person name="Puccia R."/>
            <person name="San-Blas G."/>
            <person name="Soares C.M."/>
            <person name="Birren B.W."/>
            <person name="Cuomo C.A."/>
        </authorList>
    </citation>
    <scope>NUCLEOTIDE SEQUENCE [LARGE SCALE GENOMIC DNA]</scope>
    <source>
        <strain evidence="4">ATCC MYA-826 / Pb01</strain>
    </source>
</reference>
<feature type="domain" description="Rab-GAP TBC" evidence="2">
    <location>
        <begin position="290"/>
        <end position="643"/>
    </location>
</feature>
<dbReference type="InterPro" id="IPR050302">
    <property type="entry name" value="Rab_GAP_TBC_domain"/>
</dbReference>
<dbReference type="InterPro" id="IPR035969">
    <property type="entry name" value="Rab-GAP_TBC_sf"/>
</dbReference>
<dbReference type="PROSITE" id="PS50086">
    <property type="entry name" value="TBC_RABGAP"/>
    <property type="match status" value="1"/>
</dbReference>